<dbReference type="NCBIfam" id="NF006765">
    <property type="entry name" value="PRK09287.1"/>
    <property type="match status" value="1"/>
</dbReference>
<evidence type="ECO:0000259" key="10">
    <source>
        <dbReference type="SMART" id="SM01350"/>
    </source>
</evidence>
<comment type="function">
    <text evidence="5">Catalyzes the oxidative decarboxylation of 6-phosphogluconate to ribulose 5-phosphate and CO(2), with concomitant reduction of NADP to NADPH.</text>
</comment>
<dbReference type="PANTHER" id="PTHR11811">
    <property type="entry name" value="6-PHOSPHOGLUCONATE DEHYDROGENASE"/>
    <property type="match status" value="1"/>
</dbReference>
<dbReference type="UniPathway" id="UPA00115">
    <property type="reaction ID" value="UER00410"/>
</dbReference>
<comment type="subunit">
    <text evidence="2 5">Homodimer.</text>
</comment>
<dbReference type="AlphaFoldDB" id="A0A6N8GLR5"/>
<dbReference type="SUPFAM" id="SSF48179">
    <property type="entry name" value="6-phosphogluconate dehydrogenase C-terminal domain-like"/>
    <property type="match status" value="1"/>
</dbReference>
<dbReference type="SMART" id="SM01350">
    <property type="entry name" value="6PGD"/>
    <property type="match status" value="1"/>
</dbReference>
<dbReference type="Gene3D" id="1.20.5.320">
    <property type="entry name" value="6-Phosphogluconate Dehydrogenase, domain 3"/>
    <property type="match status" value="1"/>
</dbReference>
<accession>A0A6N8GLR5</accession>
<dbReference type="PIRSF" id="PIRSF000109">
    <property type="entry name" value="6PGD"/>
    <property type="match status" value="1"/>
</dbReference>
<comment type="caution">
    <text evidence="11">The sequence shown here is derived from an EMBL/GenBank/DDBJ whole genome shotgun (WGS) entry which is preliminary data.</text>
</comment>
<feature type="active site" description="Proton donor" evidence="6">
    <location>
        <position position="194"/>
    </location>
</feature>
<evidence type="ECO:0000256" key="4">
    <source>
        <dbReference type="ARBA" id="ARBA00023064"/>
    </source>
</evidence>
<dbReference type="Gene3D" id="3.40.50.720">
    <property type="entry name" value="NAD(P)-binding Rossmann-like Domain"/>
    <property type="match status" value="1"/>
</dbReference>
<feature type="binding site" evidence="7">
    <location>
        <position position="460"/>
    </location>
    <ligand>
        <name>substrate</name>
        <note>ligand shared between dimeric partners</note>
    </ligand>
</feature>
<dbReference type="SUPFAM" id="SSF51735">
    <property type="entry name" value="NAD(P)-binding Rossmann-fold domains"/>
    <property type="match status" value="1"/>
</dbReference>
<evidence type="ECO:0000256" key="2">
    <source>
        <dbReference type="ARBA" id="ARBA00011738"/>
    </source>
</evidence>
<feature type="domain" description="6-phosphogluconate dehydrogenase C-terminal" evidence="10">
    <location>
        <begin position="183"/>
        <end position="477"/>
    </location>
</feature>
<dbReference type="InterPro" id="IPR006114">
    <property type="entry name" value="6PGDH_C"/>
</dbReference>
<gene>
    <name evidence="11" type="primary">gndA</name>
    <name evidence="11" type="ORF">GMA12_01805</name>
</gene>
<comment type="catalytic activity">
    <reaction evidence="5 9">
        <text>6-phospho-D-gluconate + NADP(+) = D-ribulose 5-phosphate + CO2 + NADPH</text>
        <dbReference type="Rhea" id="RHEA:10116"/>
        <dbReference type="ChEBI" id="CHEBI:16526"/>
        <dbReference type="ChEBI" id="CHEBI:57783"/>
        <dbReference type="ChEBI" id="CHEBI:58121"/>
        <dbReference type="ChEBI" id="CHEBI:58349"/>
        <dbReference type="ChEBI" id="CHEBI:58759"/>
        <dbReference type="EC" id="1.1.1.44"/>
    </reaction>
</comment>
<dbReference type="GO" id="GO:0004616">
    <property type="term" value="F:phosphogluconate dehydrogenase (decarboxylating) activity"/>
    <property type="evidence" value="ECO:0007669"/>
    <property type="project" value="UniProtKB-EC"/>
</dbReference>
<dbReference type="PROSITE" id="PS00461">
    <property type="entry name" value="6PGD"/>
    <property type="match status" value="1"/>
</dbReference>
<feature type="binding site" description="in other chain" evidence="7">
    <location>
        <position position="292"/>
    </location>
    <ligand>
        <name>substrate</name>
        <note>ligand shared between dimeric partners</note>
    </ligand>
</feature>
<feature type="binding site" evidence="8">
    <location>
        <position position="106"/>
    </location>
    <ligand>
        <name>NADP(+)</name>
        <dbReference type="ChEBI" id="CHEBI:58349"/>
    </ligand>
</feature>
<dbReference type="Gene3D" id="1.10.1040.10">
    <property type="entry name" value="N-(1-d-carboxylethyl)-l-norvaline Dehydrogenase, domain 2"/>
    <property type="match status" value="1"/>
</dbReference>
<dbReference type="EMBL" id="WOGU01000001">
    <property type="protein sequence ID" value="MUN61895.1"/>
    <property type="molecule type" value="Genomic_DNA"/>
</dbReference>
<dbReference type="InterPro" id="IPR013328">
    <property type="entry name" value="6PGD_dom2"/>
</dbReference>
<reference evidence="11 12" key="1">
    <citation type="submission" date="2019-12" db="EMBL/GenBank/DDBJ databases">
        <authorList>
            <person name="Shi Y."/>
        </authorList>
    </citation>
    <scope>NUCLEOTIDE SEQUENCE [LARGE SCALE GENOMIC DNA]</scope>
    <source>
        <strain evidence="11 12">JCM 17929</strain>
    </source>
</reference>
<dbReference type="GO" id="GO:0006098">
    <property type="term" value="P:pentose-phosphate shunt"/>
    <property type="evidence" value="ECO:0007669"/>
    <property type="project" value="UniProtKB-UniPathway"/>
</dbReference>
<dbReference type="Proteomes" id="UP000436989">
    <property type="component" value="Unassembled WGS sequence"/>
</dbReference>
<feature type="active site" description="Proton acceptor" evidence="6">
    <location>
        <position position="187"/>
    </location>
</feature>
<keyword evidence="4 9" id="KW-0311">Gluconate utilization</keyword>
<dbReference type="InterPro" id="IPR006113">
    <property type="entry name" value="6PGDH_Gnd/GntZ"/>
</dbReference>
<feature type="binding site" evidence="8">
    <location>
        <begin position="78"/>
        <end position="80"/>
    </location>
    <ligand>
        <name>NADP(+)</name>
        <dbReference type="ChEBI" id="CHEBI:58349"/>
    </ligand>
</feature>
<keyword evidence="3 5" id="KW-0560">Oxidoreductase</keyword>
<sequence>MAAEQKAQIGVTGLAVMGANLARNFARHGYTVALHNRSVGKTDALLAAHGSEGNFIRTETLQELVDSLETPRRILVMVKAGAPVDAVIEQLVPLLEKDDIIIDGGNSYFQDTRRRERELAAQGIDFVGVGVSGGEEGALLGPSIMPGGPRKSYDALGPLLEDIAAKAEDGKPCSAWIGTDGAGHFVKMVHNGIEYADMQVIGEAHELLRAVAGLEPGQQAEVFEQWNTTELASYLIEITAHVLAQVDARTGAPLVDVIVDAAGQKGTGRWTVQEALELGSPVTAIAESVFARALSSAEPAMRLEAQQVLPAGIGGTTEDVVGDPEFVEDVRKALYASKLVSYAQGLDMLTMAGAEYGWELDLATIASLWREGCIIRAQLLEVIMEAYQGDAAPANLLFAPQFVAAIEDALPSWRRVVARAVERGIPAPVFASTLNYYDSLRRPRLNAALTQGLRDYFGAHTYRRTDDAEGVYHTLWSGDRSEVVA</sequence>
<dbReference type="InterPro" id="IPR006184">
    <property type="entry name" value="6PGdom_BS"/>
</dbReference>
<evidence type="ECO:0000256" key="6">
    <source>
        <dbReference type="PIRSR" id="PIRSR000109-1"/>
    </source>
</evidence>
<comment type="pathway">
    <text evidence="5 9">Carbohydrate degradation; pentose phosphate pathway; D-ribulose 5-phosphate from D-glucose 6-phosphate (oxidative stage): step 3/3.</text>
</comment>
<feature type="binding site" description="in other chain" evidence="7">
    <location>
        <position position="265"/>
    </location>
    <ligand>
        <name>substrate</name>
        <note>ligand shared between dimeric partners</note>
    </ligand>
</feature>
<feature type="binding site" evidence="7">
    <location>
        <position position="454"/>
    </location>
    <ligand>
        <name>substrate</name>
        <note>ligand shared between dimeric partners</note>
    </ligand>
</feature>
<evidence type="ECO:0000256" key="7">
    <source>
        <dbReference type="PIRSR" id="PIRSR000109-2"/>
    </source>
</evidence>
<dbReference type="FunFam" id="3.40.50.720:FF:000007">
    <property type="entry name" value="6-phosphogluconate dehydrogenase, decarboxylating"/>
    <property type="match status" value="1"/>
</dbReference>
<keyword evidence="5 9" id="KW-0570">Pentose shunt</keyword>
<feature type="binding site" evidence="8">
    <location>
        <begin position="36"/>
        <end position="38"/>
    </location>
    <ligand>
        <name>NADP(+)</name>
        <dbReference type="ChEBI" id="CHEBI:58349"/>
    </ligand>
</feature>
<evidence type="ECO:0000256" key="1">
    <source>
        <dbReference type="ARBA" id="ARBA00008419"/>
    </source>
</evidence>
<name>A0A6N8GLR5_9MICC</name>
<dbReference type="FunFam" id="1.10.1040.10:FF:000002">
    <property type="entry name" value="6-phosphogluconate dehydrogenase, decarboxylating"/>
    <property type="match status" value="1"/>
</dbReference>
<dbReference type="GO" id="GO:0050661">
    <property type="term" value="F:NADP binding"/>
    <property type="evidence" value="ECO:0007669"/>
    <property type="project" value="InterPro"/>
</dbReference>
<evidence type="ECO:0000256" key="5">
    <source>
        <dbReference type="PIRNR" id="PIRNR000109"/>
    </source>
</evidence>
<dbReference type="NCBIfam" id="TIGR00873">
    <property type="entry name" value="gnd"/>
    <property type="match status" value="1"/>
</dbReference>
<dbReference type="Pfam" id="PF03446">
    <property type="entry name" value="NAD_binding_2"/>
    <property type="match status" value="1"/>
</dbReference>
<dbReference type="Pfam" id="PF00393">
    <property type="entry name" value="6PGD"/>
    <property type="match status" value="1"/>
</dbReference>
<dbReference type="InterPro" id="IPR006115">
    <property type="entry name" value="6PGDH_NADP-bd"/>
</dbReference>
<keyword evidence="5 9" id="KW-0521">NADP</keyword>
<evidence type="ECO:0000256" key="3">
    <source>
        <dbReference type="ARBA" id="ARBA00023002"/>
    </source>
</evidence>
<evidence type="ECO:0000313" key="12">
    <source>
        <dbReference type="Proteomes" id="UP000436989"/>
    </source>
</evidence>
<feature type="binding site" evidence="8">
    <location>
        <begin position="13"/>
        <end position="18"/>
    </location>
    <ligand>
        <name>NADP(+)</name>
        <dbReference type="ChEBI" id="CHEBI:58349"/>
    </ligand>
</feature>
<keyword evidence="12" id="KW-1185">Reference proteome</keyword>
<comment type="similarity">
    <text evidence="1 5 9">Belongs to the 6-phosphogluconate dehydrogenase family.</text>
</comment>
<dbReference type="RefSeq" id="WP_156266526.1">
    <property type="nucleotide sequence ID" value="NZ_WOGU01000001.1"/>
</dbReference>
<organism evidence="11 12">
    <name type="scientific">Kocuria sediminis</name>
    <dbReference type="NCBI Taxonomy" id="1038857"/>
    <lineage>
        <taxon>Bacteria</taxon>
        <taxon>Bacillati</taxon>
        <taxon>Actinomycetota</taxon>
        <taxon>Actinomycetes</taxon>
        <taxon>Micrococcales</taxon>
        <taxon>Micrococcaceae</taxon>
        <taxon>Kocuria</taxon>
    </lineage>
</organism>
<evidence type="ECO:0000256" key="9">
    <source>
        <dbReference type="RuleBase" id="RU000485"/>
    </source>
</evidence>
<feature type="binding site" description="in other chain" evidence="7">
    <location>
        <position position="195"/>
    </location>
    <ligand>
        <name>substrate</name>
        <note>ligand shared between dimeric partners</note>
    </ligand>
</feature>
<dbReference type="PRINTS" id="PR00076">
    <property type="entry name" value="6PGDHDRGNASE"/>
</dbReference>
<dbReference type="GO" id="GO:0019521">
    <property type="term" value="P:D-gluconate metabolic process"/>
    <property type="evidence" value="ECO:0007669"/>
    <property type="project" value="UniProtKB-KW"/>
</dbReference>
<feature type="binding site" description="in other chain" evidence="7">
    <location>
        <begin position="190"/>
        <end position="191"/>
    </location>
    <ligand>
        <name>substrate</name>
        <note>ligand shared between dimeric partners</note>
    </ligand>
</feature>
<evidence type="ECO:0000256" key="8">
    <source>
        <dbReference type="PIRSR" id="PIRSR000109-3"/>
    </source>
</evidence>
<dbReference type="InterPro" id="IPR036291">
    <property type="entry name" value="NAD(P)-bd_dom_sf"/>
</dbReference>
<feature type="binding site" description="in other chain" evidence="7">
    <location>
        <begin position="132"/>
        <end position="134"/>
    </location>
    <ligand>
        <name>substrate</name>
        <note>ligand shared between dimeric partners</note>
    </ligand>
</feature>
<dbReference type="InterPro" id="IPR008927">
    <property type="entry name" value="6-PGluconate_DH-like_C_sf"/>
</dbReference>
<dbReference type="InterPro" id="IPR006183">
    <property type="entry name" value="Pgluconate_DH"/>
</dbReference>
<protein>
    <recommendedName>
        <fullName evidence="5 9">6-phosphogluconate dehydrogenase, decarboxylating</fullName>
        <ecNumber evidence="5 9">1.1.1.44</ecNumber>
    </recommendedName>
</protein>
<proteinExistence type="inferred from homology"/>
<dbReference type="EC" id="1.1.1.44" evidence="5 9"/>
<evidence type="ECO:0000313" key="11">
    <source>
        <dbReference type="EMBL" id="MUN61895.1"/>
    </source>
</evidence>
<feature type="binding site" description="in other chain" evidence="7">
    <location>
        <position position="106"/>
    </location>
    <ligand>
        <name>substrate</name>
        <note>ligand shared between dimeric partners</note>
    </ligand>
</feature>